<protein>
    <recommendedName>
        <fullName evidence="8">Branched-chain amino acid ABC transporter permease</fullName>
    </recommendedName>
</protein>
<feature type="transmembrane region" description="Helical" evidence="6">
    <location>
        <begin position="88"/>
        <end position="109"/>
    </location>
</feature>
<dbReference type="EMBL" id="UINC01034466">
    <property type="protein sequence ID" value="SVB25343.1"/>
    <property type="molecule type" value="Genomic_DNA"/>
</dbReference>
<evidence type="ECO:0000313" key="7">
    <source>
        <dbReference type="EMBL" id="SVB25343.1"/>
    </source>
</evidence>
<dbReference type="GO" id="GO:0015658">
    <property type="term" value="F:branched-chain amino acid transmembrane transporter activity"/>
    <property type="evidence" value="ECO:0007669"/>
    <property type="project" value="InterPro"/>
</dbReference>
<evidence type="ECO:0000256" key="5">
    <source>
        <dbReference type="ARBA" id="ARBA00023136"/>
    </source>
</evidence>
<feature type="transmembrane region" description="Helical" evidence="6">
    <location>
        <begin position="54"/>
        <end position="76"/>
    </location>
</feature>
<keyword evidence="3 6" id="KW-0812">Transmembrane</keyword>
<reference evidence="7" key="1">
    <citation type="submission" date="2018-05" db="EMBL/GenBank/DDBJ databases">
        <authorList>
            <person name="Lanie J.A."/>
            <person name="Ng W.-L."/>
            <person name="Kazmierczak K.M."/>
            <person name="Andrzejewski T.M."/>
            <person name="Davidsen T.M."/>
            <person name="Wayne K.J."/>
            <person name="Tettelin H."/>
            <person name="Glass J.I."/>
            <person name="Rusch D."/>
            <person name="Podicherti R."/>
            <person name="Tsui H.-C.T."/>
            <person name="Winkler M.E."/>
        </authorList>
    </citation>
    <scope>NUCLEOTIDE SEQUENCE</scope>
</reference>
<sequence length="349" mass="38233">MKESSTNIYRRDAVIGIILILIAAILPFVFPTRYVVGQMTIFFVWATVVSQWNLVFGVAGIFSLAQMAIFAMGGYVTGMLGLYLEWPLWVSMFFGGFAAVVFSVIIGIACLRLRGAYVALLTLAISQTMYLLIITDTACFIRQGVTCRNFTGGTRGLARFGDFGFREMLPYKYMAFGDYFLALVVLICAVAFSIFLIRSPIGLAFQALRDNSNCAVARGISRFKYQLLVFSASAFFTGLAGAVYAGHFRVMGANTLYLNLLLFLLSMLIIGGVGRVWGPLLGAAALMLVDEVLKEFVEWRLAGLGVILVVFIVLWPKGLAGVIDTLAAKFRTSKNKNIDMQSGQSSRSS</sequence>
<dbReference type="Pfam" id="PF02653">
    <property type="entry name" value="BPD_transp_2"/>
    <property type="match status" value="1"/>
</dbReference>
<dbReference type="CDD" id="cd06581">
    <property type="entry name" value="TM_PBP1_LivM_like"/>
    <property type="match status" value="1"/>
</dbReference>
<feature type="transmembrane region" description="Helical" evidence="6">
    <location>
        <begin position="115"/>
        <end position="133"/>
    </location>
</feature>
<feature type="transmembrane region" description="Helical" evidence="6">
    <location>
        <begin position="256"/>
        <end position="277"/>
    </location>
</feature>
<keyword evidence="2" id="KW-1003">Cell membrane</keyword>
<evidence type="ECO:0000256" key="1">
    <source>
        <dbReference type="ARBA" id="ARBA00004651"/>
    </source>
</evidence>
<feature type="transmembrane region" description="Helical" evidence="6">
    <location>
        <begin position="176"/>
        <end position="197"/>
    </location>
</feature>
<evidence type="ECO:0000256" key="6">
    <source>
        <dbReference type="SAM" id="Phobius"/>
    </source>
</evidence>
<feature type="transmembrane region" description="Helical" evidence="6">
    <location>
        <begin position="12"/>
        <end position="34"/>
    </location>
</feature>
<proteinExistence type="predicted"/>
<gene>
    <name evidence="7" type="ORF">METZ01_LOCUS178197</name>
</gene>
<dbReference type="PANTHER" id="PTHR30482">
    <property type="entry name" value="HIGH-AFFINITY BRANCHED-CHAIN AMINO ACID TRANSPORT SYSTEM PERMEASE"/>
    <property type="match status" value="1"/>
</dbReference>
<evidence type="ECO:0008006" key="8">
    <source>
        <dbReference type="Google" id="ProtNLM"/>
    </source>
</evidence>
<keyword evidence="5 6" id="KW-0472">Membrane</keyword>
<evidence type="ECO:0000256" key="4">
    <source>
        <dbReference type="ARBA" id="ARBA00022989"/>
    </source>
</evidence>
<evidence type="ECO:0000256" key="3">
    <source>
        <dbReference type="ARBA" id="ARBA00022692"/>
    </source>
</evidence>
<feature type="transmembrane region" description="Helical" evidence="6">
    <location>
        <begin position="297"/>
        <end position="315"/>
    </location>
</feature>
<dbReference type="GO" id="GO:0005886">
    <property type="term" value="C:plasma membrane"/>
    <property type="evidence" value="ECO:0007669"/>
    <property type="project" value="UniProtKB-SubCell"/>
</dbReference>
<dbReference type="AlphaFoldDB" id="A0A382CJ38"/>
<dbReference type="PANTHER" id="PTHR30482:SF20">
    <property type="entry name" value="HIGH-AFFINITY BRANCHED-CHAIN AMINO ACID TRANSPORT SYSTEM PERMEASE PROTEIN LIVM"/>
    <property type="match status" value="1"/>
</dbReference>
<dbReference type="InterPro" id="IPR043428">
    <property type="entry name" value="LivM-like"/>
</dbReference>
<dbReference type="InterPro" id="IPR001851">
    <property type="entry name" value="ABC_transp_permease"/>
</dbReference>
<accession>A0A382CJ38</accession>
<organism evidence="7">
    <name type="scientific">marine metagenome</name>
    <dbReference type="NCBI Taxonomy" id="408172"/>
    <lineage>
        <taxon>unclassified sequences</taxon>
        <taxon>metagenomes</taxon>
        <taxon>ecological metagenomes</taxon>
    </lineage>
</organism>
<name>A0A382CJ38_9ZZZZ</name>
<keyword evidence="4 6" id="KW-1133">Transmembrane helix</keyword>
<feature type="transmembrane region" description="Helical" evidence="6">
    <location>
        <begin position="225"/>
        <end position="244"/>
    </location>
</feature>
<evidence type="ECO:0000256" key="2">
    <source>
        <dbReference type="ARBA" id="ARBA00022475"/>
    </source>
</evidence>
<comment type="subcellular location">
    <subcellularLocation>
        <location evidence="1">Cell membrane</location>
        <topology evidence="1">Multi-pass membrane protein</topology>
    </subcellularLocation>
</comment>